<gene>
    <name evidence="1" type="ORF">RSOLAG1IB_10831</name>
</gene>
<proteinExistence type="predicted"/>
<evidence type="ECO:0000313" key="2">
    <source>
        <dbReference type="Proteomes" id="UP000059188"/>
    </source>
</evidence>
<name>A0A0B7G4U5_THACB</name>
<organism evidence="1 2">
    <name type="scientific">Thanatephorus cucumeris (strain AG1-IB / isolate 7/3/14)</name>
    <name type="common">Lettuce bottom rot fungus</name>
    <name type="synonym">Rhizoctonia solani</name>
    <dbReference type="NCBI Taxonomy" id="1108050"/>
    <lineage>
        <taxon>Eukaryota</taxon>
        <taxon>Fungi</taxon>
        <taxon>Dikarya</taxon>
        <taxon>Basidiomycota</taxon>
        <taxon>Agaricomycotina</taxon>
        <taxon>Agaricomycetes</taxon>
        <taxon>Cantharellales</taxon>
        <taxon>Ceratobasidiaceae</taxon>
        <taxon>Rhizoctonia</taxon>
        <taxon>Rhizoctonia solani AG-1</taxon>
    </lineage>
</organism>
<evidence type="ECO:0000313" key="1">
    <source>
        <dbReference type="EMBL" id="CEL63523.1"/>
    </source>
</evidence>
<reference evidence="1 2" key="1">
    <citation type="submission" date="2014-11" db="EMBL/GenBank/DDBJ databases">
        <authorList>
            <person name="Wibberg Daniel"/>
        </authorList>
    </citation>
    <scope>NUCLEOTIDE SEQUENCE [LARGE SCALE GENOMIC DNA]</scope>
    <source>
        <strain evidence="1">Rhizoctonia solani AG1-IB 7/3/14</strain>
    </source>
</reference>
<dbReference type="Proteomes" id="UP000059188">
    <property type="component" value="Unassembled WGS sequence"/>
</dbReference>
<protein>
    <submittedName>
        <fullName evidence="1">Uncharacterized protein</fullName>
    </submittedName>
</protein>
<keyword evidence="2" id="KW-1185">Reference proteome</keyword>
<dbReference type="EMBL" id="LN679183">
    <property type="protein sequence ID" value="CEL63523.1"/>
    <property type="molecule type" value="Genomic_DNA"/>
</dbReference>
<accession>A0A0B7G4U5</accession>
<dbReference type="AlphaFoldDB" id="A0A0B7G4U5"/>
<sequence>MSSTHTVVHPAKTLSKLFRSRLYATNSTTHALYVASQAAKVKGLQFYLTYPIFLNSESRKSGPTIVLIFIGGRTLPQASGNSSPGNNQCIVFCNYIGVFSPNGCGSIPHHDPVKK</sequence>